<keyword evidence="3" id="KW-1185">Reference proteome</keyword>
<organism evidence="2 3">
    <name type="scientific">Elsinoe batatas</name>
    <dbReference type="NCBI Taxonomy" id="2601811"/>
    <lineage>
        <taxon>Eukaryota</taxon>
        <taxon>Fungi</taxon>
        <taxon>Dikarya</taxon>
        <taxon>Ascomycota</taxon>
        <taxon>Pezizomycotina</taxon>
        <taxon>Dothideomycetes</taxon>
        <taxon>Dothideomycetidae</taxon>
        <taxon>Myriangiales</taxon>
        <taxon>Elsinoaceae</taxon>
        <taxon>Elsinoe</taxon>
    </lineage>
</organism>
<dbReference type="Proteomes" id="UP000809789">
    <property type="component" value="Unassembled WGS sequence"/>
</dbReference>
<dbReference type="EMBL" id="JAESVG020000001">
    <property type="protein sequence ID" value="KAG8631535.1"/>
    <property type="molecule type" value="Genomic_DNA"/>
</dbReference>
<reference evidence="2" key="1">
    <citation type="submission" date="2021-07" db="EMBL/GenBank/DDBJ databases">
        <title>Elsinoe batatas strain:CRI-CJ2 Genome sequencing and assembly.</title>
        <authorList>
            <person name="Huang L."/>
        </authorList>
    </citation>
    <scope>NUCLEOTIDE SEQUENCE</scope>
    <source>
        <strain evidence="2">CRI-CJ2</strain>
    </source>
</reference>
<evidence type="ECO:0000256" key="1">
    <source>
        <dbReference type="SAM" id="MobiDB-lite"/>
    </source>
</evidence>
<name>A0A8K0LA23_9PEZI</name>
<accession>A0A8K0LA23</accession>
<sequence>MQDPFQDDPNSDAPPSSASSEEKLDFLRSRLWPKKKPQDVEMKDSNSFECEDATMADAEDPAPPKTGILDLPNHLIEDIFVMAGLPTDVRININYGRKPPVKSGADMEEWWFGNDKDDERAYEAKLVRSIITTCKRFYSVAVPHIYRENHIVIHWRNGHTLAGLAQLSNLALSNLRKVLIVLSASAPVIDNRGAVGGPDIELHKVDEPLSLKSPHYKELSAQWESIAARLQVWLSPDMVWFDFVCDCADLETAMEVVEPLLLMPTLRHAFIRLSRVQIPEMQKLARQVALRAVRRTHDLYGDPFPFLSLPQELRQLVLDHTDLVTPRREVEWNPTEKFHVRNLRETVCDLCQCFECPGGVHPWTMHWFMWGVEGRRARTFCNRFCSAFEATGGNFLSQLAQTCLCWRNPQYLFLVSKEFTIDARTTFYRRNRFMIKPAGDQMLPAEPCMGRTEISRFLGEQVPVSALHALKRLDIVYPFFEDHAYFTRTTAVANQDLCLTLAAVAPYLNIPNLTVTIHMADYTTYRDSDKDIWEYAATPVHLPPVIMYYQKNTIKCWKVLAELGLRKFFVVLYRPWNWENAIEADDHHWYTLVTNDVFSKVASRSVMAAMEKEVMGPEYDSEKMGKNMLEKPMWMIRIEHLSPY</sequence>
<dbReference type="OrthoDB" id="2099276at2759"/>
<dbReference type="PANTHER" id="PTHR42085">
    <property type="entry name" value="F-BOX DOMAIN-CONTAINING PROTEIN"/>
    <property type="match status" value="1"/>
</dbReference>
<feature type="compositionally biased region" description="Acidic residues" evidence="1">
    <location>
        <begin position="1"/>
        <end position="10"/>
    </location>
</feature>
<protein>
    <submittedName>
        <fullName evidence="2">Uncharacterized protein</fullName>
    </submittedName>
</protein>
<gene>
    <name evidence="2" type="ORF">KVT40_000675</name>
</gene>
<feature type="region of interest" description="Disordered" evidence="1">
    <location>
        <begin position="1"/>
        <end position="46"/>
    </location>
</feature>
<comment type="caution">
    <text evidence="2">The sequence shown here is derived from an EMBL/GenBank/DDBJ whole genome shotgun (WGS) entry which is preliminary data.</text>
</comment>
<feature type="compositionally biased region" description="Basic and acidic residues" evidence="1">
    <location>
        <begin position="36"/>
        <end position="46"/>
    </location>
</feature>
<dbReference type="AlphaFoldDB" id="A0A8K0LA23"/>
<evidence type="ECO:0000313" key="3">
    <source>
        <dbReference type="Proteomes" id="UP000809789"/>
    </source>
</evidence>
<dbReference type="PANTHER" id="PTHR42085:SF6">
    <property type="entry name" value="F-BOX DOMAIN-CONTAINING PROTEIN"/>
    <property type="match status" value="1"/>
</dbReference>
<evidence type="ECO:0000313" key="2">
    <source>
        <dbReference type="EMBL" id="KAG8631535.1"/>
    </source>
</evidence>
<proteinExistence type="predicted"/>
<dbReference type="InterPro" id="IPR038883">
    <property type="entry name" value="AN11006-like"/>
</dbReference>